<dbReference type="SUPFAM" id="SSF54427">
    <property type="entry name" value="NTF2-like"/>
    <property type="match status" value="1"/>
</dbReference>
<sequence>MPPGASFEECCGPALDGQRWPTTAEALMRSRFTAFATKNADHLFRTWHPRTRPADLGVDDLVTWTRLDIVDTTGGLENDDTGTVHFRAHYRDSLGDHILEENSAFVRRAGRWLYLEPVAD</sequence>
<dbReference type="Pfam" id="PF17775">
    <property type="entry name" value="YchJ_M-like"/>
    <property type="match status" value="1"/>
</dbReference>
<gene>
    <name evidence="2" type="ORF">I6H47_10620</name>
</gene>
<dbReference type="Gene3D" id="3.10.450.50">
    <property type="match status" value="1"/>
</dbReference>
<feature type="domain" description="YchJ-like middle NTF2-like" evidence="1">
    <location>
        <begin position="23"/>
        <end position="116"/>
    </location>
</feature>
<dbReference type="InterPro" id="IPR048469">
    <property type="entry name" value="YchJ-like_M"/>
</dbReference>
<reference evidence="2 3" key="1">
    <citation type="submission" date="2020-12" db="EMBL/GenBank/DDBJ databases">
        <title>FDA dAtabase for Regulatory Grade micrObial Sequences (FDA-ARGOS): Supporting development and validation of Infectious Disease Dx tests.</title>
        <authorList>
            <person name="Sproer C."/>
            <person name="Gronow S."/>
            <person name="Severitt S."/>
            <person name="Schroder I."/>
            <person name="Tallon L."/>
            <person name="Sadzewicz L."/>
            <person name="Zhao X."/>
            <person name="Boylan J."/>
            <person name="Ott S."/>
            <person name="Bowen H."/>
            <person name="Vavikolanu K."/>
            <person name="Mehta A."/>
            <person name="Aluvathingal J."/>
            <person name="Nadendla S."/>
            <person name="Lowell S."/>
            <person name="Myers T."/>
            <person name="Yan Y."/>
            <person name="Sichtig H."/>
        </authorList>
    </citation>
    <scope>NUCLEOTIDE SEQUENCE [LARGE SCALE GENOMIC DNA]</scope>
    <source>
        <strain evidence="2 3">FDAARGOS_990</strain>
    </source>
</reference>
<evidence type="ECO:0000313" key="2">
    <source>
        <dbReference type="EMBL" id="QQB16100.1"/>
    </source>
</evidence>
<dbReference type="InterPro" id="IPR032710">
    <property type="entry name" value="NTF2-like_dom_sf"/>
</dbReference>
<proteinExistence type="predicted"/>
<evidence type="ECO:0000259" key="1">
    <source>
        <dbReference type="Pfam" id="PF17775"/>
    </source>
</evidence>
<organism evidence="2 3">
    <name type="scientific">Brevibacterium casei</name>
    <dbReference type="NCBI Taxonomy" id="33889"/>
    <lineage>
        <taxon>Bacteria</taxon>
        <taxon>Bacillati</taxon>
        <taxon>Actinomycetota</taxon>
        <taxon>Actinomycetes</taxon>
        <taxon>Micrococcales</taxon>
        <taxon>Brevibacteriaceae</taxon>
        <taxon>Brevibacterium</taxon>
    </lineage>
</organism>
<dbReference type="Proteomes" id="UP000595374">
    <property type="component" value="Chromosome"/>
</dbReference>
<dbReference type="AlphaFoldDB" id="A0A7T4DK32"/>
<accession>A0A7T4DK32</accession>
<name>A0A7T4DK32_9MICO</name>
<dbReference type="EMBL" id="CP065989">
    <property type="protein sequence ID" value="QQB16100.1"/>
    <property type="molecule type" value="Genomic_DNA"/>
</dbReference>
<evidence type="ECO:0000313" key="3">
    <source>
        <dbReference type="Proteomes" id="UP000595374"/>
    </source>
</evidence>
<protein>
    <submittedName>
        <fullName evidence="2">Zinc chelation protein SecC</fullName>
    </submittedName>
</protein>